<feature type="binding site" evidence="5">
    <location>
        <position position="223"/>
    </location>
    <ligand>
        <name>(2E)-4-hydroxy-3-methylbut-2-enyl diphosphate</name>
        <dbReference type="ChEBI" id="CHEBI:128753"/>
    </ligand>
</feature>
<dbReference type="GO" id="GO:0051745">
    <property type="term" value="F:4-hydroxy-3-methylbut-2-enyl diphosphate reductase activity"/>
    <property type="evidence" value="ECO:0007669"/>
    <property type="project" value="UniProtKB-UniRule"/>
</dbReference>
<protein>
    <recommendedName>
        <fullName evidence="5">4-hydroxy-3-methylbut-2-enyl diphosphate reductase</fullName>
        <shortName evidence="5">HMBPP reductase</shortName>
        <ecNumber evidence="5">1.17.7.4</ecNumber>
    </recommendedName>
</protein>
<dbReference type="NCBIfam" id="TIGR00216">
    <property type="entry name" value="ispH_lytB"/>
    <property type="match status" value="1"/>
</dbReference>
<dbReference type="GO" id="GO:0019288">
    <property type="term" value="P:isopentenyl diphosphate biosynthetic process, methylerythritol 4-phosphate pathway"/>
    <property type="evidence" value="ECO:0007669"/>
    <property type="project" value="UniProtKB-UniRule"/>
</dbReference>
<evidence type="ECO:0000256" key="3">
    <source>
        <dbReference type="ARBA" id="ARBA00023004"/>
    </source>
</evidence>
<keyword evidence="7" id="KW-1185">Reference proteome</keyword>
<comment type="catalytic activity">
    <reaction evidence="5">
        <text>isopentenyl diphosphate + 2 oxidized [2Fe-2S]-[ferredoxin] + H2O = (2E)-4-hydroxy-3-methylbut-2-enyl diphosphate + 2 reduced [2Fe-2S]-[ferredoxin] + 2 H(+)</text>
        <dbReference type="Rhea" id="RHEA:24488"/>
        <dbReference type="Rhea" id="RHEA-COMP:10000"/>
        <dbReference type="Rhea" id="RHEA-COMP:10001"/>
        <dbReference type="ChEBI" id="CHEBI:15377"/>
        <dbReference type="ChEBI" id="CHEBI:15378"/>
        <dbReference type="ChEBI" id="CHEBI:33737"/>
        <dbReference type="ChEBI" id="CHEBI:33738"/>
        <dbReference type="ChEBI" id="CHEBI:128753"/>
        <dbReference type="ChEBI" id="CHEBI:128769"/>
        <dbReference type="EC" id="1.17.7.4"/>
    </reaction>
</comment>
<feature type="binding site" evidence="5">
    <location>
        <position position="79"/>
    </location>
    <ligand>
        <name>isopentenyl diphosphate</name>
        <dbReference type="ChEBI" id="CHEBI:128769"/>
    </ligand>
</feature>
<comment type="cofactor">
    <cofactor evidence="5">
        <name>[4Fe-4S] cluster</name>
        <dbReference type="ChEBI" id="CHEBI:49883"/>
    </cofactor>
    <text evidence="5">Binds 1 [4Fe-4S] cluster per subunit.</text>
</comment>
<name>A0A7L5E219_9SPHI</name>
<feature type="binding site" evidence="5">
    <location>
        <position position="267"/>
    </location>
    <ligand>
        <name>(2E)-4-hydroxy-3-methylbut-2-enyl diphosphate</name>
        <dbReference type="ChEBI" id="CHEBI:128753"/>
    </ligand>
</feature>
<reference evidence="6 7" key="1">
    <citation type="submission" date="2020-04" db="EMBL/GenBank/DDBJ databases">
        <title>Genome sequencing of novel species.</title>
        <authorList>
            <person name="Heo J."/>
            <person name="Kim S.-J."/>
            <person name="Kim J.-S."/>
            <person name="Hong S.-B."/>
            <person name="Kwon S.-W."/>
        </authorList>
    </citation>
    <scope>NUCLEOTIDE SEQUENCE [LARGE SCALE GENOMIC DNA]</scope>
    <source>
        <strain evidence="6 7">F39-2</strain>
    </source>
</reference>
<evidence type="ECO:0000256" key="1">
    <source>
        <dbReference type="ARBA" id="ARBA00022485"/>
    </source>
</evidence>
<dbReference type="PANTHER" id="PTHR30426">
    <property type="entry name" value="4-HYDROXY-3-METHYLBUT-2-ENYL DIPHOSPHATE REDUCTASE"/>
    <property type="match status" value="1"/>
</dbReference>
<comment type="pathway">
    <text evidence="5">Isoprenoid biosynthesis; dimethylallyl diphosphate biosynthesis; dimethylallyl diphosphate from (2E)-4-hydroxy-3-methylbutenyl diphosphate: step 1/1.</text>
</comment>
<dbReference type="PANTHER" id="PTHR30426:SF0">
    <property type="entry name" value="4-HYDROXY-3-METHYLBUT-2-ENYL DIPHOSPHATE REDUCTASE"/>
    <property type="match status" value="1"/>
</dbReference>
<feature type="binding site" evidence="5">
    <location>
        <position position="129"/>
    </location>
    <ligand>
        <name>isopentenyl diphosphate</name>
        <dbReference type="ChEBI" id="CHEBI:128769"/>
    </ligand>
</feature>
<keyword evidence="3 5" id="KW-0408">Iron</keyword>
<feature type="binding site" evidence="5">
    <location>
        <position position="79"/>
    </location>
    <ligand>
        <name>(2E)-4-hydroxy-3-methylbut-2-enyl diphosphate</name>
        <dbReference type="ChEBI" id="CHEBI:128753"/>
    </ligand>
</feature>
<feature type="binding site" evidence="5">
    <location>
        <position position="267"/>
    </location>
    <ligand>
        <name>dimethylallyl diphosphate</name>
        <dbReference type="ChEBI" id="CHEBI:57623"/>
    </ligand>
</feature>
<dbReference type="EC" id="1.17.7.4" evidence="5"/>
<accession>A0A7L5E219</accession>
<keyword evidence="2 5" id="KW-0479">Metal-binding</keyword>
<sequence>MGAYQLQVQIDQDSGFCFGVVYAIDMAEEILAEDGYLYCLGDIVHNDEEVERLKAQGLRIIDHLQLVNLHDEKVLIRAHGEAPETYRLALENNITLIDASCPVVLKLQNRIKTSYDNKENILIFGKHGHAEVIGLQGQTNGNAVVFQDIAELDQVDLPAQITLYSQTTKSTDKFYHIKDELIARGYEVKANDTICRQVSNRDKDLPEFARQFDKIVFVSGKKSSNGKVLFEVCRKHNPNTYFISAANELSPDMFSPGDTVGISGATSTPMWLMEEIKTELEKY</sequence>
<keyword evidence="4 5" id="KW-0411">Iron-sulfur</keyword>
<dbReference type="GO" id="GO:0050992">
    <property type="term" value="P:dimethylallyl diphosphate biosynthetic process"/>
    <property type="evidence" value="ECO:0007669"/>
    <property type="project" value="UniProtKB-UniRule"/>
</dbReference>
<dbReference type="GO" id="GO:0016114">
    <property type="term" value="P:terpenoid biosynthetic process"/>
    <property type="evidence" value="ECO:0007669"/>
    <property type="project" value="UniProtKB-UniRule"/>
</dbReference>
<comment type="similarity">
    <text evidence="5">Belongs to the IspH family.</text>
</comment>
<dbReference type="InterPro" id="IPR003451">
    <property type="entry name" value="LytB/IspH"/>
</dbReference>
<comment type="function">
    <text evidence="5">Catalyzes the conversion of 1-hydroxy-2-methyl-2-(E)-butenyl 4-diphosphate (HMBPP) into a mixture of isopentenyl diphosphate (IPP) and dimethylallyl diphosphate (DMAPP). Acts in the terminal step of the DOXP/MEP pathway for isoprenoid precursor biosynthesis.</text>
</comment>
<feature type="binding site" evidence="5">
    <location>
        <position position="45"/>
    </location>
    <ligand>
        <name>isopentenyl diphosphate</name>
        <dbReference type="ChEBI" id="CHEBI:128769"/>
    </ligand>
</feature>
<feature type="binding site" evidence="5">
    <location>
        <position position="225"/>
    </location>
    <ligand>
        <name>(2E)-4-hydroxy-3-methylbut-2-enyl diphosphate</name>
        <dbReference type="ChEBI" id="CHEBI:128753"/>
    </ligand>
</feature>
<dbReference type="HAMAP" id="MF_00191">
    <property type="entry name" value="IspH"/>
    <property type="match status" value="1"/>
</dbReference>
<dbReference type="Gene3D" id="3.40.50.11270">
    <property type="match status" value="1"/>
</dbReference>
<feature type="binding site" evidence="5">
    <location>
        <position position="129"/>
    </location>
    <ligand>
        <name>dimethylallyl diphosphate</name>
        <dbReference type="ChEBI" id="CHEBI:57623"/>
    </ligand>
</feature>
<feature type="binding site" evidence="5">
    <location>
        <position position="223"/>
    </location>
    <ligand>
        <name>dimethylallyl diphosphate</name>
        <dbReference type="ChEBI" id="CHEBI:57623"/>
    </ligand>
</feature>
<feature type="binding site" evidence="5">
    <location>
        <position position="17"/>
    </location>
    <ligand>
        <name>[4Fe-4S] cluster</name>
        <dbReference type="ChEBI" id="CHEBI:49883"/>
    </ligand>
</feature>
<feature type="binding site" evidence="5">
    <location>
        <position position="267"/>
    </location>
    <ligand>
        <name>isopentenyl diphosphate</name>
        <dbReference type="ChEBI" id="CHEBI:128769"/>
    </ligand>
</feature>
<comment type="catalytic activity">
    <reaction evidence="5">
        <text>dimethylallyl diphosphate + 2 oxidized [2Fe-2S]-[ferredoxin] + H2O = (2E)-4-hydroxy-3-methylbut-2-enyl diphosphate + 2 reduced [2Fe-2S]-[ferredoxin] + 2 H(+)</text>
        <dbReference type="Rhea" id="RHEA:24825"/>
        <dbReference type="Rhea" id="RHEA-COMP:10000"/>
        <dbReference type="Rhea" id="RHEA-COMP:10001"/>
        <dbReference type="ChEBI" id="CHEBI:15377"/>
        <dbReference type="ChEBI" id="CHEBI:15378"/>
        <dbReference type="ChEBI" id="CHEBI:33737"/>
        <dbReference type="ChEBI" id="CHEBI:33738"/>
        <dbReference type="ChEBI" id="CHEBI:57623"/>
        <dbReference type="ChEBI" id="CHEBI:128753"/>
        <dbReference type="EC" id="1.17.7.4"/>
    </reaction>
</comment>
<feature type="binding site" evidence="5">
    <location>
        <position position="224"/>
    </location>
    <ligand>
        <name>isopentenyl diphosphate</name>
        <dbReference type="ChEBI" id="CHEBI:128769"/>
    </ligand>
</feature>
<dbReference type="GO" id="GO:0046872">
    <property type="term" value="F:metal ion binding"/>
    <property type="evidence" value="ECO:0007669"/>
    <property type="project" value="UniProtKB-KW"/>
</dbReference>
<evidence type="ECO:0000256" key="4">
    <source>
        <dbReference type="ARBA" id="ARBA00023014"/>
    </source>
</evidence>
<feature type="binding site" evidence="5">
    <location>
        <position position="195"/>
    </location>
    <ligand>
        <name>[4Fe-4S] cluster</name>
        <dbReference type="ChEBI" id="CHEBI:49883"/>
    </ligand>
</feature>
<dbReference type="Gene3D" id="3.40.1010.20">
    <property type="entry name" value="4-hydroxy-3-methylbut-2-enyl diphosphate reductase, catalytic domain"/>
    <property type="match status" value="2"/>
</dbReference>
<dbReference type="Proteomes" id="UP000503278">
    <property type="component" value="Chromosome"/>
</dbReference>
<feature type="binding site" evidence="5">
    <location>
        <position position="167"/>
    </location>
    <ligand>
        <name>(2E)-4-hydroxy-3-methylbut-2-enyl diphosphate</name>
        <dbReference type="ChEBI" id="CHEBI:128753"/>
    </ligand>
</feature>
<keyword evidence="5" id="KW-0414">Isoprene biosynthesis</keyword>
<dbReference type="UniPathway" id="UPA00059">
    <property type="reaction ID" value="UER00105"/>
</dbReference>
<feature type="binding site" evidence="5">
    <location>
        <position position="225"/>
    </location>
    <ligand>
        <name>dimethylallyl diphosphate</name>
        <dbReference type="ChEBI" id="CHEBI:57623"/>
    </ligand>
</feature>
<evidence type="ECO:0000256" key="5">
    <source>
        <dbReference type="HAMAP-Rule" id="MF_00191"/>
    </source>
</evidence>
<feature type="binding site" evidence="5">
    <location>
        <position position="224"/>
    </location>
    <ligand>
        <name>(2E)-4-hydroxy-3-methylbut-2-enyl diphosphate</name>
        <dbReference type="ChEBI" id="CHEBI:128753"/>
    </ligand>
</feature>
<evidence type="ECO:0000313" key="7">
    <source>
        <dbReference type="Proteomes" id="UP000503278"/>
    </source>
</evidence>
<feature type="active site" description="Proton donor" evidence="5">
    <location>
        <position position="131"/>
    </location>
</feature>
<feature type="binding site" evidence="5">
    <location>
        <position position="45"/>
    </location>
    <ligand>
        <name>(2E)-4-hydroxy-3-methylbut-2-enyl diphosphate</name>
        <dbReference type="ChEBI" id="CHEBI:128753"/>
    </ligand>
</feature>
<dbReference type="AlphaFoldDB" id="A0A7L5E219"/>
<dbReference type="RefSeq" id="WP_169608954.1">
    <property type="nucleotide sequence ID" value="NZ_CP051682.1"/>
</dbReference>
<feature type="binding site" evidence="5">
    <location>
        <position position="225"/>
    </location>
    <ligand>
        <name>isopentenyl diphosphate</name>
        <dbReference type="ChEBI" id="CHEBI:128769"/>
    </ligand>
</feature>
<keyword evidence="1 5" id="KW-0004">4Fe-4S</keyword>
<feature type="binding site" evidence="5">
    <location>
        <position position="224"/>
    </location>
    <ligand>
        <name>dimethylallyl diphosphate</name>
        <dbReference type="ChEBI" id="CHEBI:57623"/>
    </ligand>
</feature>
<dbReference type="CDD" id="cd13944">
    <property type="entry name" value="lytB_ispH"/>
    <property type="match status" value="1"/>
</dbReference>
<dbReference type="UniPathway" id="UPA00056">
    <property type="reaction ID" value="UER00097"/>
</dbReference>
<feature type="binding site" evidence="5">
    <location>
        <position position="101"/>
    </location>
    <ligand>
        <name>[4Fe-4S] cluster</name>
        <dbReference type="ChEBI" id="CHEBI:49883"/>
    </ligand>
</feature>
<feature type="binding site" evidence="5">
    <location>
        <position position="45"/>
    </location>
    <ligand>
        <name>dimethylallyl diphosphate</name>
        <dbReference type="ChEBI" id="CHEBI:57623"/>
    </ligand>
</feature>
<organism evidence="6 7">
    <name type="scientific">Mucilaginibacter robiniae</name>
    <dbReference type="NCBI Taxonomy" id="2728022"/>
    <lineage>
        <taxon>Bacteria</taxon>
        <taxon>Pseudomonadati</taxon>
        <taxon>Bacteroidota</taxon>
        <taxon>Sphingobacteriia</taxon>
        <taxon>Sphingobacteriales</taxon>
        <taxon>Sphingobacteriaceae</taxon>
        <taxon>Mucilaginibacter</taxon>
    </lineage>
</organism>
<comment type="pathway">
    <text evidence="5">Isoprenoid biosynthesis; isopentenyl diphosphate biosynthesis via DXP pathway; isopentenyl diphosphate from 1-deoxy-D-xylulose 5-phosphate: step 6/6.</text>
</comment>
<feature type="binding site" evidence="5">
    <location>
        <position position="79"/>
    </location>
    <ligand>
        <name>dimethylallyl diphosphate</name>
        <dbReference type="ChEBI" id="CHEBI:57623"/>
    </ligand>
</feature>
<proteinExistence type="inferred from homology"/>
<dbReference type="EMBL" id="CP051682">
    <property type="protein sequence ID" value="QJD97081.1"/>
    <property type="molecule type" value="Genomic_DNA"/>
</dbReference>
<dbReference type="KEGG" id="mrob:HH214_14985"/>
<dbReference type="NCBIfam" id="NF002187">
    <property type="entry name" value="PRK01045.1-1"/>
    <property type="match status" value="1"/>
</dbReference>
<evidence type="ECO:0000256" key="2">
    <source>
        <dbReference type="ARBA" id="ARBA00022723"/>
    </source>
</evidence>
<evidence type="ECO:0000313" key="6">
    <source>
        <dbReference type="EMBL" id="QJD97081.1"/>
    </source>
</evidence>
<dbReference type="Pfam" id="PF02401">
    <property type="entry name" value="LYTB"/>
    <property type="match status" value="1"/>
</dbReference>
<dbReference type="GO" id="GO:0051539">
    <property type="term" value="F:4 iron, 4 sulfur cluster binding"/>
    <property type="evidence" value="ECO:0007669"/>
    <property type="project" value="UniProtKB-UniRule"/>
</dbReference>
<feature type="binding site" evidence="5">
    <location>
        <position position="129"/>
    </location>
    <ligand>
        <name>(2E)-4-hydroxy-3-methylbut-2-enyl diphosphate</name>
        <dbReference type="ChEBI" id="CHEBI:128753"/>
    </ligand>
</feature>
<gene>
    <name evidence="5" type="primary">ispH</name>
    <name evidence="6" type="ORF">HH214_14985</name>
</gene>
<feature type="binding site" evidence="5">
    <location>
        <position position="223"/>
    </location>
    <ligand>
        <name>isopentenyl diphosphate</name>
        <dbReference type="ChEBI" id="CHEBI:128769"/>
    </ligand>
</feature>
<keyword evidence="5 6" id="KW-0560">Oxidoreductase</keyword>